<dbReference type="Proteomes" id="UP000783742">
    <property type="component" value="Unassembled WGS sequence"/>
</dbReference>
<dbReference type="InterPro" id="IPR002818">
    <property type="entry name" value="DJ-1/PfpI"/>
</dbReference>
<gene>
    <name evidence="2" type="ORF">KQI68_08340</name>
</gene>
<dbReference type="PANTHER" id="PTHR42733">
    <property type="entry name" value="DJ-1 PROTEIN"/>
    <property type="match status" value="1"/>
</dbReference>
<feature type="domain" description="DJ-1/PfpI" evidence="1">
    <location>
        <begin position="2"/>
        <end position="163"/>
    </location>
</feature>
<evidence type="ECO:0000313" key="3">
    <source>
        <dbReference type="Proteomes" id="UP000783742"/>
    </source>
</evidence>
<sequence length="167" mass="18716">MKKVAILLENLFNAQEFIYPYHRLREDFEVHVISPEKGKEYKSENGEKFTSTHEISEVSASDYEGVYIPGGYSPDKMRVNEDLLKFVSALNDAKKPIATVCHGPWVLASAIDLKGKKVTSTKNIKDDLVHAGADWVDEEVVVCENIVTSRTPVDLPAHVKAFVNLLK</sequence>
<dbReference type="EMBL" id="JAHLQO010000005">
    <property type="protein sequence ID" value="MBU5669843.1"/>
    <property type="molecule type" value="Genomic_DNA"/>
</dbReference>
<proteinExistence type="predicted"/>
<organism evidence="2 3">
    <name type="scientific">Peptoniphilus ovalis</name>
    <dbReference type="NCBI Taxonomy" id="2841503"/>
    <lineage>
        <taxon>Bacteria</taxon>
        <taxon>Bacillati</taxon>
        <taxon>Bacillota</taxon>
        <taxon>Tissierellia</taxon>
        <taxon>Tissierellales</taxon>
        <taxon>Peptoniphilaceae</taxon>
        <taxon>Peptoniphilus</taxon>
    </lineage>
</organism>
<protein>
    <submittedName>
        <fullName evidence="2">Type 1 glutamine amidotransferase</fullName>
    </submittedName>
</protein>
<dbReference type="RefSeq" id="WP_216549680.1">
    <property type="nucleotide sequence ID" value="NZ_JAHLQO010000005.1"/>
</dbReference>
<dbReference type="PROSITE" id="PS51276">
    <property type="entry name" value="PEPTIDASE_C56_PFPI"/>
    <property type="match status" value="1"/>
</dbReference>
<keyword evidence="3" id="KW-1185">Reference proteome</keyword>
<dbReference type="InterPro" id="IPR006286">
    <property type="entry name" value="C56_PfpI-like"/>
</dbReference>
<dbReference type="PANTHER" id="PTHR42733:SF12">
    <property type="entry name" value="PROTEINASE"/>
    <property type="match status" value="1"/>
</dbReference>
<reference evidence="2 3" key="1">
    <citation type="submission" date="2021-06" db="EMBL/GenBank/DDBJ databases">
        <authorList>
            <person name="Sun Q."/>
            <person name="Li D."/>
        </authorList>
    </citation>
    <scope>NUCLEOTIDE SEQUENCE [LARGE SCALE GENOMIC DNA]</scope>
    <source>
        <strain evidence="2 3">MSJ-1</strain>
    </source>
</reference>
<dbReference type="NCBIfam" id="TIGR01382">
    <property type="entry name" value="PfpI"/>
    <property type="match status" value="1"/>
</dbReference>
<dbReference type="Pfam" id="PF01965">
    <property type="entry name" value="DJ-1_PfpI"/>
    <property type="match status" value="1"/>
</dbReference>
<comment type="caution">
    <text evidence="2">The sequence shown here is derived from an EMBL/GenBank/DDBJ whole genome shotgun (WGS) entry which is preliminary data.</text>
</comment>
<name>A0ABS6FIF4_9FIRM</name>
<keyword evidence="2" id="KW-0315">Glutamine amidotransferase</keyword>
<evidence type="ECO:0000259" key="1">
    <source>
        <dbReference type="Pfam" id="PF01965"/>
    </source>
</evidence>
<evidence type="ECO:0000313" key="2">
    <source>
        <dbReference type="EMBL" id="MBU5669843.1"/>
    </source>
</evidence>
<dbReference type="CDD" id="cd03134">
    <property type="entry name" value="GATase1_PfpI_like"/>
    <property type="match status" value="1"/>
</dbReference>
<accession>A0ABS6FIF4</accession>